<dbReference type="InterPro" id="IPR036390">
    <property type="entry name" value="WH_DNA-bd_sf"/>
</dbReference>
<comment type="caution">
    <text evidence="2">The sequence shown here is derived from an EMBL/GenBank/DDBJ whole genome shotgun (WGS) entry which is preliminary data.</text>
</comment>
<proteinExistence type="inferred from homology"/>
<protein>
    <submittedName>
        <fullName evidence="2">ROK family protein</fullName>
    </submittedName>
</protein>
<dbReference type="EMBL" id="JBHMQV010000009">
    <property type="protein sequence ID" value="MFC0845025.1"/>
    <property type="molecule type" value="Genomic_DNA"/>
</dbReference>
<keyword evidence="3" id="KW-1185">Reference proteome</keyword>
<organism evidence="2 3">
    <name type="scientific">Streptomyces noboritoensis</name>
    <dbReference type="NCBI Taxonomy" id="67337"/>
    <lineage>
        <taxon>Bacteria</taxon>
        <taxon>Bacillati</taxon>
        <taxon>Actinomycetota</taxon>
        <taxon>Actinomycetes</taxon>
        <taxon>Kitasatosporales</taxon>
        <taxon>Streptomycetaceae</taxon>
        <taxon>Streptomyces</taxon>
    </lineage>
</organism>
<gene>
    <name evidence="2" type="ORF">ACFH04_15070</name>
</gene>
<dbReference type="PANTHER" id="PTHR18964:SF149">
    <property type="entry name" value="BIFUNCTIONAL UDP-N-ACETYLGLUCOSAMINE 2-EPIMERASE_N-ACETYLMANNOSAMINE KINASE"/>
    <property type="match status" value="1"/>
</dbReference>
<evidence type="ECO:0000313" key="2">
    <source>
        <dbReference type="EMBL" id="MFC0845025.1"/>
    </source>
</evidence>
<name>A0ABV6TKI0_9ACTN</name>
<evidence type="ECO:0000256" key="1">
    <source>
        <dbReference type="ARBA" id="ARBA00006479"/>
    </source>
</evidence>
<dbReference type="InterPro" id="IPR000600">
    <property type="entry name" value="ROK"/>
</dbReference>
<dbReference type="Pfam" id="PF00480">
    <property type="entry name" value="ROK"/>
    <property type="match status" value="1"/>
</dbReference>
<comment type="similarity">
    <text evidence="1">Belongs to the ROK (NagC/XylR) family.</text>
</comment>
<dbReference type="Gene3D" id="1.10.10.10">
    <property type="entry name" value="Winged helix-like DNA-binding domain superfamily/Winged helix DNA-binding domain"/>
    <property type="match status" value="1"/>
</dbReference>
<dbReference type="RefSeq" id="WP_394319641.1">
    <property type="nucleotide sequence ID" value="NZ_JBHMQV010000009.1"/>
</dbReference>
<dbReference type="Proteomes" id="UP001589887">
    <property type="component" value="Unassembled WGS sequence"/>
</dbReference>
<dbReference type="SUPFAM" id="SSF46785">
    <property type="entry name" value="Winged helix' DNA-binding domain"/>
    <property type="match status" value="1"/>
</dbReference>
<dbReference type="InterPro" id="IPR036388">
    <property type="entry name" value="WH-like_DNA-bd_sf"/>
</dbReference>
<dbReference type="InterPro" id="IPR043129">
    <property type="entry name" value="ATPase_NBD"/>
</dbReference>
<evidence type="ECO:0000313" key="3">
    <source>
        <dbReference type="Proteomes" id="UP001589887"/>
    </source>
</evidence>
<dbReference type="SUPFAM" id="SSF53067">
    <property type="entry name" value="Actin-like ATPase domain"/>
    <property type="match status" value="1"/>
</dbReference>
<reference evidence="2 3" key="1">
    <citation type="submission" date="2024-09" db="EMBL/GenBank/DDBJ databases">
        <authorList>
            <person name="Sun Q."/>
            <person name="Mori K."/>
        </authorList>
    </citation>
    <scope>NUCLEOTIDE SEQUENCE [LARGE SCALE GENOMIC DNA]</scope>
    <source>
        <strain evidence="2 3">JCM 4557</strain>
    </source>
</reference>
<dbReference type="Gene3D" id="3.30.420.40">
    <property type="match status" value="2"/>
</dbReference>
<dbReference type="PANTHER" id="PTHR18964">
    <property type="entry name" value="ROK (REPRESSOR, ORF, KINASE) FAMILY"/>
    <property type="match status" value="1"/>
</dbReference>
<sequence>MSPAFETAHAVRPPLLVALPSPRRPGRQDRDGPTAVLGAVLRDGPVARTALAHATGLSPAAVSRHTAELIGLGLLRELAPPAGPPRAGRPQIPVAVDPGHHAACGVHIALTHTTFAVVDLLGRVVAQQRLPHGGGVREVLGQVLRHLPAFLAAEAAGRSVLGIGVVTGGWVDSDQGVVVEHTPLGWHDVRVRDTLAAGTRLPVHVEGHARALAQAELLFGAGAGRSELVQLFVGNVVDAAITTAGTVLRGRRSGAGDVAHLPLGDAGLRCGCGRYGCLQASVSELAVAGRAHEAGVIPAPDFALLLARAADGHPGAVRILRERLRATGRAAALLLDVINPEVLVVADSTAVFLPHLLPELYEEVAAHSHLCTDPERAVVPTSFGRQVLAVAAGAAVLDAVYRRPMELRTARRPRAGVSSTAS</sequence>
<accession>A0ABV6TKI0</accession>